<sequence>MVQECSYNCKHLKDGRKGGATQETGEQNLPPETTEVNGDTIAPIIDRKEAVKLRDEGTEVMVNGDEDDNDSMNVSLDHPDTEREDEFPPDEYGAGPTTGDDQSKEGGLGTGKEGEMSQELQQKEKEEEGEENKGSGNNEVEGAVVDDEKEDSSEGYGSQDADKALENEGDGTEEPGKEDGRVESEKEPEVALSQDEGLASPEVEDSQLVSTSNSDQTLEQEEGGLVVDGDVVDHDGNVGLVNVHHALEYHKPSSWLGNSDTSVVGPDHIVDDTEQTLDTLEPCTTKHKQVPTDNVDEQRIISGTNIILSYHNINTNQTDAHNDLDKSIPNISRIDKEEGPDVDNEGMTSPPPPGQFSPPNSQGMIHGDQTTAGVLGINQQIETDTAGEGRQTNIDFKLEFNGSTCDNQKDTAFIEGEEVQGSNSKAATLDVDLQLPVKEDIAIMEDITQSDKLKVATVTHSVAVEEAAPNGEQVMTSSQLSEQLLEAHANKEGSLEITEKEQKEGEGGEISHSMNAGNQLQVFQECDSKESELLDLDQKELDQNNKLGEPGMTEPKGSSEGETDLGNPLVVEETVVNFVDQVLSHAIEQVSVGKGLGDFEPEPEQNSEELLETDQTVVKKLSGEDQIVVESKVSEISEESKFDEEKAVSVDLDWSKNAEMDQNCNLELNITAKVGEKDTPMLWVIQIGRGVQPRRKSKLKTKAKKLALKDGQSHRGNLPLGTSVMQMHKETTTIRIKTVKVSHTTQDIRNLGQ</sequence>
<evidence type="ECO:0000313" key="2">
    <source>
        <dbReference type="EMBL" id="PIK60859.1"/>
    </source>
</evidence>
<protein>
    <submittedName>
        <fullName evidence="2">Uncharacterized protein</fullName>
    </submittedName>
</protein>
<keyword evidence="3" id="KW-1185">Reference proteome</keyword>
<feature type="region of interest" description="Disordered" evidence="1">
    <location>
        <begin position="334"/>
        <end position="359"/>
    </location>
</feature>
<organism evidence="2 3">
    <name type="scientific">Stichopus japonicus</name>
    <name type="common">Sea cucumber</name>
    <dbReference type="NCBI Taxonomy" id="307972"/>
    <lineage>
        <taxon>Eukaryota</taxon>
        <taxon>Metazoa</taxon>
        <taxon>Echinodermata</taxon>
        <taxon>Eleutherozoa</taxon>
        <taxon>Echinozoa</taxon>
        <taxon>Holothuroidea</taxon>
        <taxon>Aspidochirotacea</taxon>
        <taxon>Aspidochirotida</taxon>
        <taxon>Stichopodidae</taxon>
        <taxon>Apostichopus</taxon>
    </lineage>
</organism>
<feature type="compositionally biased region" description="Polar residues" evidence="1">
    <location>
        <begin position="207"/>
        <end position="217"/>
    </location>
</feature>
<name>A0A2G8LKS3_STIJA</name>
<dbReference type="Proteomes" id="UP000230750">
    <property type="component" value="Unassembled WGS sequence"/>
</dbReference>
<dbReference type="AlphaFoldDB" id="A0A2G8LKS3"/>
<feature type="region of interest" description="Disordered" evidence="1">
    <location>
        <begin position="1"/>
        <end position="220"/>
    </location>
</feature>
<evidence type="ECO:0000256" key="1">
    <source>
        <dbReference type="SAM" id="MobiDB-lite"/>
    </source>
</evidence>
<proteinExistence type="predicted"/>
<feature type="region of interest" description="Disordered" evidence="1">
    <location>
        <begin position="541"/>
        <end position="565"/>
    </location>
</feature>
<feature type="compositionally biased region" description="Basic and acidic residues" evidence="1">
    <location>
        <begin position="45"/>
        <end position="57"/>
    </location>
</feature>
<dbReference type="EMBL" id="MRZV01000045">
    <property type="protein sequence ID" value="PIK60859.1"/>
    <property type="molecule type" value="Genomic_DNA"/>
</dbReference>
<feature type="compositionally biased region" description="Acidic residues" evidence="1">
    <location>
        <begin position="144"/>
        <end position="153"/>
    </location>
</feature>
<gene>
    <name evidence="2" type="ORF">BSL78_02175</name>
</gene>
<accession>A0A2G8LKS3</accession>
<feature type="compositionally biased region" description="Basic and acidic residues" evidence="1">
    <location>
        <begin position="489"/>
        <end position="506"/>
    </location>
</feature>
<feature type="compositionally biased region" description="Polar residues" evidence="1">
    <location>
        <begin position="21"/>
        <end position="37"/>
    </location>
</feature>
<feature type="region of interest" description="Disordered" evidence="1">
    <location>
        <begin position="489"/>
        <end position="513"/>
    </location>
</feature>
<feature type="compositionally biased region" description="Basic and acidic residues" evidence="1">
    <location>
        <begin position="174"/>
        <end position="189"/>
    </location>
</feature>
<reference evidence="2 3" key="1">
    <citation type="journal article" date="2017" name="PLoS Biol.">
        <title>The sea cucumber genome provides insights into morphological evolution and visceral regeneration.</title>
        <authorList>
            <person name="Zhang X."/>
            <person name="Sun L."/>
            <person name="Yuan J."/>
            <person name="Sun Y."/>
            <person name="Gao Y."/>
            <person name="Zhang L."/>
            <person name="Li S."/>
            <person name="Dai H."/>
            <person name="Hamel J.F."/>
            <person name="Liu C."/>
            <person name="Yu Y."/>
            <person name="Liu S."/>
            <person name="Lin W."/>
            <person name="Guo K."/>
            <person name="Jin S."/>
            <person name="Xu P."/>
            <person name="Storey K.B."/>
            <person name="Huan P."/>
            <person name="Zhang T."/>
            <person name="Zhou Y."/>
            <person name="Zhang J."/>
            <person name="Lin C."/>
            <person name="Li X."/>
            <person name="Xing L."/>
            <person name="Huo D."/>
            <person name="Sun M."/>
            <person name="Wang L."/>
            <person name="Mercier A."/>
            <person name="Li F."/>
            <person name="Yang H."/>
            <person name="Xiang J."/>
        </authorList>
    </citation>
    <scope>NUCLEOTIDE SEQUENCE [LARGE SCALE GENOMIC DNA]</scope>
    <source>
        <strain evidence="2">Shaxun</strain>
        <tissue evidence="2">Muscle</tissue>
    </source>
</reference>
<comment type="caution">
    <text evidence="2">The sequence shown here is derived from an EMBL/GenBank/DDBJ whole genome shotgun (WGS) entry which is preliminary data.</text>
</comment>
<evidence type="ECO:0000313" key="3">
    <source>
        <dbReference type="Proteomes" id="UP000230750"/>
    </source>
</evidence>